<evidence type="ECO:0000256" key="1">
    <source>
        <dbReference type="ARBA" id="ARBA00004141"/>
    </source>
</evidence>
<comment type="subcellular location">
    <subcellularLocation>
        <location evidence="1">Membrane</location>
        <topology evidence="1">Multi-pass membrane protein</topology>
    </subcellularLocation>
</comment>
<dbReference type="Proteomes" id="UP000730481">
    <property type="component" value="Unassembled WGS sequence"/>
</dbReference>
<keyword evidence="12" id="KW-1185">Reference proteome</keyword>
<sequence>MSLRRLFAFTRRKAAFTYTMSDSSWPWAFVARFLPIVFCLVLLALLGESERNGSWLHRPDETGARKPFKNWQPDGCMLHHYTAQDIKDCMGDRHLVFSGDSTTRQIYWGTARLLDRQKALEGRKKAKPHRSYNTTFNGVRMLHIWNPFYHTEEGHPLREQLERMSDDKHKHGTLKGDNEEDKKRKEKHHGSDPGLIMLGAGAWYAGNFYGNESDKRFAQAFENITDILRFGDLTKFGTGPMDPVEGVGNELFIAPVAPPYYNELPKSRTGPKGIQRGEVEAIDAYIYSREEETNIRLLRAFPQLSVNQPGAIVDRHGTGFHVIDSVAEIKANILLNLRCNAKLDRLNGYPYTRTCCTDYGNRPWTQIVILGITVLYVIACICYEGVTLVSSIEIKWLDMKVGMFAVALLYCFAADRTHLFSKGMKEFVPTEFYLLIAICLVIAGLTIRKTKFRAPRLPVAEDATTAVEEDAGVLSRDQTEEWKGWMQAAILVYHWTGAIRDLPIYIFIRLLVAAYLFQTGYGHTIYFLSKKDFSFRRIASVMLRLNILSCALPYFMGTDYMFYYFAPLVSFWFMVVYVTMAICSGFNDSFRIVTGKIIASFVLVTLILNFTPILKWTFAILDVVFRIKWKFDEWMFRVTLDGAIVFVGMLAGVVQQRIERDSAWYTNYKVAIFPSLMSIFAYAYLCTYVGDRKIYIMMHPMISAVPILAFIALRNATPAMRNYYSTAAAWLGRCSLETFILQFHIFLAGDTKGVLLLDIFKGDGSLLYDRWRDLVVIVPIFFWVSHLVAEASGRIVKLILGEAKPKQGIQTVPEDIQDGEEDENELKIVEPLWETMPMLNNVHLDRAKDFAKSFTTGLHMRIAAILGVMWLLNWLY</sequence>
<evidence type="ECO:0000256" key="6">
    <source>
        <dbReference type="ARBA" id="ARBA00023136"/>
    </source>
</evidence>
<evidence type="ECO:0000313" key="12">
    <source>
        <dbReference type="Proteomes" id="UP000730481"/>
    </source>
</evidence>
<keyword evidence="5 9" id="KW-1133">Transmembrane helix</keyword>
<feature type="transmembrane region" description="Helical" evidence="9">
    <location>
        <begin position="666"/>
        <end position="690"/>
    </location>
</feature>
<feature type="transmembrane region" description="Helical" evidence="9">
    <location>
        <begin position="858"/>
        <end position="875"/>
    </location>
</feature>
<feature type="domain" description="Cas1p 10 TM acyl transferase" evidence="10">
    <location>
        <begin position="393"/>
        <end position="805"/>
    </location>
</feature>
<evidence type="ECO:0000256" key="8">
    <source>
        <dbReference type="SAM" id="MobiDB-lite"/>
    </source>
</evidence>
<feature type="transmembrane region" description="Helical" evidence="9">
    <location>
        <begin position="432"/>
        <end position="448"/>
    </location>
</feature>
<evidence type="ECO:0000256" key="2">
    <source>
        <dbReference type="ARBA" id="ARBA00010666"/>
    </source>
</evidence>
<feature type="transmembrane region" description="Helical" evidence="9">
    <location>
        <begin position="634"/>
        <end position="654"/>
    </location>
</feature>
<gene>
    <name evidence="11" type="ORF">FBEOM_2515</name>
</gene>
<comment type="caution">
    <text evidence="11">The sequence shown here is derived from an EMBL/GenBank/DDBJ whole genome shotgun (WGS) entry which is preliminary data.</text>
</comment>
<organism evidence="11 12">
    <name type="scientific">Fusarium beomiforme</name>
    <dbReference type="NCBI Taxonomy" id="44412"/>
    <lineage>
        <taxon>Eukaryota</taxon>
        <taxon>Fungi</taxon>
        <taxon>Dikarya</taxon>
        <taxon>Ascomycota</taxon>
        <taxon>Pezizomycotina</taxon>
        <taxon>Sordariomycetes</taxon>
        <taxon>Hypocreomycetidae</taxon>
        <taxon>Hypocreales</taxon>
        <taxon>Nectriaceae</taxon>
        <taxon>Fusarium</taxon>
        <taxon>Fusarium burgessii species complex</taxon>
    </lineage>
</organism>
<dbReference type="GO" id="GO:0016740">
    <property type="term" value="F:transferase activity"/>
    <property type="evidence" value="ECO:0007669"/>
    <property type="project" value="UniProtKB-KW"/>
</dbReference>
<feature type="compositionally biased region" description="Basic and acidic residues" evidence="8">
    <location>
        <begin position="165"/>
        <end position="183"/>
    </location>
</feature>
<keyword evidence="4 9" id="KW-0812">Transmembrane</keyword>
<dbReference type="AlphaFoldDB" id="A0A9P5ARP6"/>
<protein>
    <submittedName>
        <fullName evidence="11">O-acetyltransferase CAS1</fullName>
    </submittedName>
</protein>
<keyword evidence="7" id="KW-0325">Glycoprotein</keyword>
<feature type="region of interest" description="Disordered" evidence="8">
    <location>
        <begin position="165"/>
        <end position="192"/>
    </location>
</feature>
<accession>A0A9P5ARP6</accession>
<reference evidence="11" key="1">
    <citation type="journal article" date="2017" name="Mycologia">
        <title>Fusarium algeriense, sp. nov., a novel toxigenic crown rot pathogen of durum wheat from Algeria is nested in the Fusarium burgessii species complex.</title>
        <authorList>
            <person name="Laraba I."/>
            <person name="Keddad A."/>
            <person name="Boureghda H."/>
            <person name="Abdallah N."/>
            <person name="Vaughan M.M."/>
            <person name="Proctor R.H."/>
            <person name="Busman M."/>
            <person name="O'Donnell K."/>
        </authorList>
    </citation>
    <scope>NUCLEOTIDE SEQUENCE</scope>
    <source>
        <strain evidence="11">NRRL 25174</strain>
    </source>
</reference>
<dbReference type="GO" id="GO:0005794">
    <property type="term" value="C:Golgi apparatus"/>
    <property type="evidence" value="ECO:0007669"/>
    <property type="project" value="UniProtKB-ARBA"/>
</dbReference>
<evidence type="ECO:0000256" key="9">
    <source>
        <dbReference type="SAM" id="Phobius"/>
    </source>
</evidence>
<reference evidence="11" key="2">
    <citation type="submission" date="2020-02" db="EMBL/GenBank/DDBJ databases">
        <title>Identification and distribution of gene clusters putatively required for synthesis of sphingolipid metabolism inhibitors in phylogenetically diverse species of the filamentous fungus Fusarium.</title>
        <authorList>
            <person name="Kim H.-S."/>
            <person name="Busman M."/>
            <person name="Brown D.W."/>
            <person name="Divon H."/>
            <person name="Uhlig S."/>
            <person name="Proctor R.H."/>
        </authorList>
    </citation>
    <scope>NUCLEOTIDE SEQUENCE</scope>
    <source>
        <strain evidence="11">NRRL 25174</strain>
    </source>
</reference>
<dbReference type="PANTHER" id="PTHR13533:SF1">
    <property type="entry name" value="N-ACETYLNEURAMINATE 9-O-ACETYLTRANSFERASE"/>
    <property type="match status" value="1"/>
</dbReference>
<keyword evidence="3" id="KW-0808">Transferase</keyword>
<comment type="similarity">
    <text evidence="2">Belongs to the PC-esterase family. CASD1 subfamily.</text>
</comment>
<feature type="transmembrane region" description="Helical" evidence="9">
    <location>
        <begin position="25"/>
        <end position="46"/>
    </location>
</feature>
<evidence type="ECO:0000256" key="4">
    <source>
        <dbReference type="ARBA" id="ARBA00022692"/>
    </source>
</evidence>
<evidence type="ECO:0000256" key="5">
    <source>
        <dbReference type="ARBA" id="ARBA00022989"/>
    </source>
</evidence>
<feature type="transmembrane region" description="Helical" evidence="9">
    <location>
        <begin position="367"/>
        <end position="389"/>
    </location>
</feature>
<name>A0A9P5ARP6_9HYPO</name>
<dbReference type="PANTHER" id="PTHR13533">
    <property type="entry name" value="N-ACETYLNEURAMINATE 9-O-ACETYLTRANSFERASE"/>
    <property type="match status" value="1"/>
</dbReference>
<dbReference type="GO" id="GO:0005975">
    <property type="term" value="P:carbohydrate metabolic process"/>
    <property type="evidence" value="ECO:0007669"/>
    <property type="project" value="UniProtKB-ARBA"/>
</dbReference>
<dbReference type="InterPro" id="IPR012419">
    <property type="entry name" value="Cas1_AcylTrans_dom"/>
</dbReference>
<keyword evidence="6 9" id="KW-0472">Membrane</keyword>
<feature type="transmembrane region" description="Helical" evidence="9">
    <location>
        <begin position="597"/>
        <end position="614"/>
    </location>
</feature>
<dbReference type="EMBL" id="PVQB02000089">
    <property type="protein sequence ID" value="KAF4343489.1"/>
    <property type="molecule type" value="Genomic_DNA"/>
</dbReference>
<evidence type="ECO:0000259" key="10">
    <source>
        <dbReference type="Pfam" id="PF07779"/>
    </source>
</evidence>
<feature type="transmembrane region" description="Helical" evidence="9">
    <location>
        <begin position="696"/>
        <end position="713"/>
    </location>
</feature>
<feature type="transmembrane region" description="Helical" evidence="9">
    <location>
        <begin position="504"/>
        <end position="526"/>
    </location>
</feature>
<feature type="transmembrane region" description="Helical" evidence="9">
    <location>
        <begin position="562"/>
        <end position="585"/>
    </location>
</feature>
<proteinExistence type="inferred from homology"/>
<dbReference type="Pfam" id="PF07779">
    <property type="entry name" value="Cas1_AcylT"/>
    <property type="match status" value="1"/>
</dbReference>
<dbReference type="OrthoDB" id="1932925at2759"/>
<evidence type="ECO:0000313" key="11">
    <source>
        <dbReference type="EMBL" id="KAF4343489.1"/>
    </source>
</evidence>
<evidence type="ECO:0000256" key="7">
    <source>
        <dbReference type="ARBA" id="ARBA00023180"/>
    </source>
</evidence>
<evidence type="ECO:0000256" key="3">
    <source>
        <dbReference type="ARBA" id="ARBA00022679"/>
    </source>
</evidence>
<dbReference type="GO" id="GO:0016020">
    <property type="term" value="C:membrane"/>
    <property type="evidence" value="ECO:0007669"/>
    <property type="project" value="UniProtKB-SubCell"/>
</dbReference>